<feature type="transmembrane region" description="Helical" evidence="1">
    <location>
        <begin position="193"/>
        <end position="215"/>
    </location>
</feature>
<dbReference type="Pfam" id="PF07314">
    <property type="entry name" value="Lit"/>
    <property type="match status" value="1"/>
</dbReference>
<dbReference type="EMBL" id="WSFT01000053">
    <property type="protein sequence ID" value="MBS4540119.1"/>
    <property type="molecule type" value="Genomic_DNA"/>
</dbReference>
<comment type="caution">
    <text evidence="2">The sequence shown here is derived from an EMBL/GenBank/DDBJ whole genome shotgun (WGS) entry which is preliminary data.</text>
</comment>
<gene>
    <name evidence="2" type="ORF">GOQ27_16695</name>
</gene>
<evidence type="ECO:0000313" key="3">
    <source>
        <dbReference type="Proteomes" id="UP000724672"/>
    </source>
</evidence>
<feature type="transmembrane region" description="Helical" evidence="1">
    <location>
        <begin position="5"/>
        <end position="25"/>
    </location>
</feature>
<reference evidence="2" key="1">
    <citation type="submission" date="2019-12" db="EMBL/GenBank/DDBJ databases">
        <title>Clostridiaceae gen. nov. sp. nov., isolated from sediment in Xinjiang, China.</title>
        <authorList>
            <person name="Zhang R."/>
        </authorList>
    </citation>
    <scope>NUCLEOTIDE SEQUENCE</scope>
    <source>
        <strain evidence="2">D2Q-11</strain>
    </source>
</reference>
<evidence type="ECO:0000256" key="1">
    <source>
        <dbReference type="SAM" id="Phobius"/>
    </source>
</evidence>
<feature type="transmembrane region" description="Helical" evidence="1">
    <location>
        <begin position="104"/>
        <end position="125"/>
    </location>
</feature>
<proteinExistence type="predicted"/>
<evidence type="ECO:0000313" key="2">
    <source>
        <dbReference type="EMBL" id="MBS4540119.1"/>
    </source>
</evidence>
<feature type="transmembrane region" description="Helical" evidence="1">
    <location>
        <begin position="132"/>
        <end position="153"/>
    </location>
</feature>
<dbReference type="NCBIfam" id="TIGR01906">
    <property type="entry name" value="integ_TIGR01906"/>
    <property type="match status" value="1"/>
</dbReference>
<dbReference type="Proteomes" id="UP000724672">
    <property type="component" value="Unassembled WGS sequence"/>
</dbReference>
<keyword evidence="1" id="KW-0812">Transmembrane</keyword>
<dbReference type="RefSeq" id="WP_203368008.1">
    <property type="nucleotide sequence ID" value="NZ_WSFT01000053.1"/>
</dbReference>
<keyword evidence="1" id="KW-0472">Membrane</keyword>
<name>A0A942UVQ2_9FIRM</name>
<dbReference type="InterPro" id="IPR010178">
    <property type="entry name" value="Lit"/>
</dbReference>
<sequence>MKRIFISIIFVISLIITILFIDVQISTFDKEFYSNKFDEYNIQGITKIEKDTLMEVTDELLKYMKGKRDDLIIRAEVNGKEEVVFEERERLHMVDVKDLFEKGFIIKNIAIIILIISLFFIIKFYPKILYKLLMISSIVPILILGLFGIAISINFNKYFTIFHEILFTNDLWLLNPKTDILIQMLPLDFFYSISMRILTYFILQLIILFLLGIGLREKHKME</sequence>
<accession>A0A942UVQ2</accession>
<keyword evidence="3" id="KW-1185">Reference proteome</keyword>
<protein>
    <submittedName>
        <fullName evidence="2">TIGR01906 family membrane protein</fullName>
    </submittedName>
</protein>
<organism evidence="2 3">
    <name type="scientific">Anaeromonas frigoriresistens</name>
    <dbReference type="NCBI Taxonomy" id="2683708"/>
    <lineage>
        <taxon>Bacteria</taxon>
        <taxon>Bacillati</taxon>
        <taxon>Bacillota</taxon>
        <taxon>Tissierellia</taxon>
        <taxon>Tissierellales</taxon>
        <taxon>Thermohalobacteraceae</taxon>
        <taxon>Anaeromonas</taxon>
    </lineage>
</organism>
<keyword evidence="1" id="KW-1133">Transmembrane helix</keyword>
<dbReference type="AlphaFoldDB" id="A0A942UVQ2"/>